<dbReference type="PaxDb" id="6945-B7PF85"/>
<evidence type="ECO:0000313" key="2">
    <source>
        <dbReference type="EnsemblMetazoa" id="ISCW018229-PA"/>
    </source>
</evidence>
<dbReference type="VEuPathDB" id="VectorBase:ISCI018229"/>
<evidence type="ECO:0000313" key="1">
    <source>
        <dbReference type="EMBL" id="EEC05257.1"/>
    </source>
</evidence>
<protein>
    <submittedName>
        <fullName evidence="1 2">Uncharacterized protein</fullName>
    </submittedName>
</protein>
<accession>B7PF85</accession>
<dbReference type="EnsemblMetazoa" id="ISCW018229-RA">
    <property type="protein sequence ID" value="ISCW018229-PA"/>
    <property type="gene ID" value="ISCW018229"/>
</dbReference>
<evidence type="ECO:0000313" key="3">
    <source>
        <dbReference type="Proteomes" id="UP000001555"/>
    </source>
</evidence>
<dbReference type="HOGENOM" id="CLU_1742565_0_0_1"/>
<gene>
    <name evidence="1" type="ORF">IscW_ISCW018229</name>
</gene>
<reference evidence="1 3" key="1">
    <citation type="submission" date="2008-03" db="EMBL/GenBank/DDBJ databases">
        <title>Annotation of Ixodes scapularis.</title>
        <authorList>
            <consortium name="Ixodes scapularis Genome Project Consortium"/>
            <person name="Caler E."/>
            <person name="Hannick L.I."/>
            <person name="Bidwell S."/>
            <person name="Joardar V."/>
            <person name="Thiagarajan M."/>
            <person name="Amedeo P."/>
            <person name="Galinsky K.J."/>
            <person name="Schobel S."/>
            <person name="Inman J."/>
            <person name="Hostetler J."/>
            <person name="Miller J."/>
            <person name="Hammond M."/>
            <person name="Megy K."/>
            <person name="Lawson D."/>
            <person name="Kodira C."/>
            <person name="Sutton G."/>
            <person name="Meyer J."/>
            <person name="Hill C.A."/>
            <person name="Birren B."/>
            <person name="Nene V."/>
            <person name="Collins F."/>
            <person name="Alarcon-Chaidez F."/>
            <person name="Wikel S."/>
            <person name="Strausberg R."/>
        </authorList>
    </citation>
    <scope>NUCLEOTIDE SEQUENCE [LARGE SCALE GENOMIC DNA]</scope>
    <source>
        <strain evidence="3">Wikel</strain>
        <strain evidence="1">Wikel colony</strain>
    </source>
</reference>
<dbReference type="VEuPathDB" id="VectorBase:ISCP_033604"/>
<dbReference type="InParanoid" id="B7PF85"/>
<dbReference type="EMBL" id="ABJB010013674">
    <property type="status" value="NOT_ANNOTATED_CDS"/>
    <property type="molecule type" value="Genomic_DNA"/>
</dbReference>
<dbReference type="VEuPathDB" id="VectorBase:ISCW018229"/>
<keyword evidence="3" id="KW-1185">Reference proteome</keyword>
<dbReference type="EMBL" id="DS700356">
    <property type="protein sequence ID" value="EEC05257.1"/>
    <property type="molecule type" value="Genomic_DNA"/>
</dbReference>
<dbReference type="AlphaFoldDB" id="B7PF85"/>
<dbReference type="Proteomes" id="UP000001555">
    <property type="component" value="Unassembled WGS sequence"/>
</dbReference>
<name>B7PF85_IXOSC</name>
<organism>
    <name type="scientific">Ixodes scapularis</name>
    <name type="common">Black-legged tick</name>
    <name type="synonym">Deer tick</name>
    <dbReference type="NCBI Taxonomy" id="6945"/>
    <lineage>
        <taxon>Eukaryota</taxon>
        <taxon>Metazoa</taxon>
        <taxon>Ecdysozoa</taxon>
        <taxon>Arthropoda</taxon>
        <taxon>Chelicerata</taxon>
        <taxon>Arachnida</taxon>
        <taxon>Acari</taxon>
        <taxon>Parasitiformes</taxon>
        <taxon>Ixodida</taxon>
        <taxon>Ixodoidea</taxon>
        <taxon>Ixodidae</taxon>
        <taxon>Ixodinae</taxon>
        <taxon>Ixodes</taxon>
    </lineage>
</organism>
<proteinExistence type="predicted"/>
<reference evidence="2" key="2">
    <citation type="submission" date="2020-05" db="UniProtKB">
        <authorList>
            <consortium name="EnsemblMetazoa"/>
        </authorList>
    </citation>
    <scope>IDENTIFICATION</scope>
    <source>
        <strain evidence="2">wikel</strain>
    </source>
</reference>
<dbReference type="OrthoDB" id="6493736at2759"/>
<sequence>MSDHDAITYALAEVTRRLPVIVREEYGGSYLENFKILFPKKLRKFSRSNVHEVSNAVLSALLNTEANPRYRCCSLRQMITWAALELLPLRVGDFFMVQQFTPRAGVAGSIHVRDVILEPVPDVSNELRSHLESVMPLYKTPPIIRPGVIL</sequence>